<keyword evidence="2" id="KW-1185">Reference proteome</keyword>
<name>A0A1R3GED0_COCAP</name>
<dbReference type="AlphaFoldDB" id="A0A1R3GED0"/>
<proteinExistence type="predicted"/>
<dbReference type="Gene3D" id="1.25.40.10">
    <property type="entry name" value="Tetratricopeptide repeat domain"/>
    <property type="match status" value="1"/>
</dbReference>
<comment type="caution">
    <text evidence="1">The sequence shown here is derived from an EMBL/GenBank/DDBJ whole genome shotgun (WGS) entry which is preliminary data.</text>
</comment>
<accession>A0A1R3GED0</accession>
<protein>
    <submittedName>
        <fullName evidence="1">Pentatricopeptide repeat-containing protein</fullName>
    </submittedName>
</protein>
<dbReference type="PANTHER" id="PTHR47926">
    <property type="entry name" value="PENTATRICOPEPTIDE REPEAT-CONTAINING PROTEIN"/>
    <property type="match status" value="1"/>
</dbReference>
<dbReference type="InterPro" id="IPR011990">
    <property type="entry name" value="TPR-like_helical_dom_sf"/>
</dbReference>
<dbReference type="OrthoDB" id="185373at2759"/>
<dbReference type="EMBL" id="AWWV01014505">
    <property type="protein sequence ID" value="OMO56417.1"/>
    <property type="molecule type" value="Genomic_DNA"/>
</dbReference>
<reference evidence="1 2" key="1">
    <citation type="submission" date="2013-09" db="EMBL/GenBank/DDBJ databases">
        <title>Corchorus capsularis genome sequencing.</title>
        <authorList>
            <person name="Alam M."/>
            <person name="Haque M.S."/>
            <person name="Islam M.S."/>
            <person name="Emdad E.M."/>
            <person name="Islam M.M."/>
            <person name="Ahmed B."/>
            <person name="Halim A."/>
            <person name="Hossen Q.M.M."/>
            <person name="Hossain M.Z."/>
            <person name="Ahmed R."/>
            <person name="Khan M.M."/>
            <person name="Islam R."/>
            <person name="Rashid M.M."/>
            <person name="Khan S.A."/>
            <person name="Rahman M.S."/>
            <person name="Alam M."/>
        </authorList>
    </citation>
    <scope>NUCLEOTIDE SEQUENCE [LARGE SCALE GENOMIC DNA]</scope>
    <source>
        <strain evidence="2">cv. CVL-1</strain>
        <tissue evidence="1">Whole seedling</tissue>
    </source>
</reference>
<dbReference type="GO" id="GO:0009451">
    <property type="term" value="P:RNA modification"/>
    <property type="evidence" value="ECO:0007669"/>
    <property type="project" value="InterPro"/>
</dbReference>
<organism evidence="1 2">
    <name type="scientific">Corchorus capsularis</name>
    <name type="common">Jute</name>
    <dbReference type="NCBI Taxonomy" id="210143"/>
    <lineage>
        <taxon>Eukaryota</taxon>
        <taxon>Viridiplantae</taxon>
        <taxon>Streptophyta</taxon>
        <taxon>Embryophyta</taxon>
        <taxon>Tracheophyta</taxon>
        <taxon>Spermatophyta</taxon>
        <taxon>Magnoliopsida</taxon>
        <taxon>eudicotyledons</taxon>
        <taxon>Gunneridae</taxon>
        <taxon>Pentapetalae</taxon>
        <taxon>rosids</taxon>
        <taxon>malvids</taxon>
        <taxon>Malvales</taxon>
        <taxon>Malvaceae</taxon>
        <taxon>Grewioideae</taxon>
        <taxon>Apeibeae</taxon>
        <taxon>Corchorus</taxon>
    </lineage>
</organism>
<evidence type="ECO:0000313" key="2">
    <source>
        <dbReference type="Proteomes" id="UP000188268"/>
    </source>
</evidence>
<evidence type="ECO:0000313" key="1">
    <source>
        <dbReference type="EMBL" id="OMO56417.1"/>
    </source>
</evidence>
<sequence>MTQISWTIQSFRNLLKTCITDRNLRTGKSLHTLYIKSLIPSSTYISNHFILLYSKCGRLTAAHNAFYQTQDPNTFSFNAIIAAYAKESLPFIAHQLLWSDGTCIGVV</sequence>
<dbReference type="Gramene" id="OMO56417">
    <property type="protein sequence ID" value="OMO56417"/>
    <property type="gene ID" value="CCACVL1_26574"/>
</dbReference>
<dbReference type="GO" id="GO:0003723">
    <property type="term" value="F:RNA binding"/>
    <property type="evidence" value="ECO:0007669"/>
    <property type="project" value="InterPro"/>
</dbReference>
<dbReference type="Proteomes" id="UP000188268">
    <property type="component" value="Unassembled WGS sequence"/>
</dbReference>
<dbReference type="InterPro" id="IPR046960">
    <property type="entry name" value="PPR_At4g14850-like_plant"/>
</dbReference>
<gene>
    <name evidence="1" type="ORF">CCACVL1_26574</name>
</gene>
<dbReference type="STRING" id="210143.A0A1R3GED0"/>